<accession>K1TZ67</accession>
<reference evidence="8" key="1">
    <citation type="journal article" date="2013" name="Environ. Microbiol.">
        <title>Microbiota from the distal guts of lean and obese adolescents exhibit partial functional redundancy besides clear differences in community structure.</title>
        <authorList>
            <person name="Ferrer M."/>
            <person name="Ruiz A."/>
            <person name="Lanza F."/>
            <person name="Haange S.B."/>
            <person name="Oberbach A."/>
            <person name="Till H."/>
            <person name="Bargiela R."/>
            <person name="Campoy C."/>
            <person name="Segura M.T."/>
            <person name="Richter M."/>
            <person name="von Bergen M."/>
            <person name="Seifert J."/>
            <person name="Suarez A."/>
        </authorList>
    </citation>
    <scope>NUCLEOTIDE SEQUENCE</scope>
</reference>
<comment type="subcellular location">
    <subcellularLocation>
        <location evidence="1">Cell membrane</location>
        <topology evidence="1">Multi-pass membrane protein</topology>
    </subcellularLocation>
</comment>
<proteinExistence type="predicted"/>
<sequence>MTMPTFVQILDFIGTFAFAISGIRLASAKRFDWFGAYVVGFVTAIGGGTIRDLLLDVT</sequence>
<protein>
    <submittedName>
        <fullName evidence="8">Membrane protein containing Uncharacterized protein family UPF0126 domain protein</fullName>
    </submittedName>
</protein>
<dbReference type="Pfam" id="PF03458">
    <property type="entry name" value="Gly_transporter"/>
    <property type="match status" value="1"/>
</dbReference>
<feature type="domain" description="Glycine transporter" evidence="7">
    <location>
        <begin position="9"/>
        <end position="56"/>
    </location>
</feature>
<keyword evidence="5 6" id="KW-0472">Membrane</keyword>
<evidence type="ECO:0000256" key="4">
    <source>
        <dbReference type="ARBA" id="ARBA00022989"/>
    </source>
</evidence>
<keyword evidence="4 6" id="KW-1133">Transmembrane helix</keyword>
<dbReference type="InterPro" id="IPR005115">
    <property type="entry name" value="Gly_transporter"/>
</dbReference>
<evidence type="ECO:0000256" key="1">
    <source>
        <dbReference type="ARBA" id="ARBA00004651"/>
    </source>
</evidence>
<evidence type="ECO:0000256" key="6">
    <source>
        <dbReference type="SAM" id="Phobius"/>
    </source>
</evidence>
<gene>
    <name evidence="8" type="ORF">LEA_07260</name>
</gene>
<dbReference type="EMBL" id="AJWY01004773">
    <property type="protein sequence ID" value="EKC71440.1"/>
    <property type="molecule type" value="Genomic_DNA"/>
</dbReference>
<keyword evidence="3 6" id="KW-0812">Transmembrane</keyword>
<comment type="caution">
    <text evidence="8">The sequence shown here is derived from an EMBL/GenBank/DDBJ whole genome shotgun (WGS) entry which is preliminary data.</text>
</comment>
<evidence type="ECO:0000313" key="8">
    <source>
        <dbReference type="EMBL" id="EKC71440.1"/>
    </source>
</evidence>
<dbReference type="PANTHER" id="PTHR30506">
    <property type="entry name" value="INNER MEMBRANE PROTEIN"/>
    <property type="match status" value="1"/>
</dbReference>
<evidence type="ECO:0000259" key="7">
    <source>
        <dbReference type="Pfam" id="PF03458"/>
    </source>
</evidence>
<evidence type="ECO:0000256" key="5">
    <source>
        <dbReference type="ARBA" id="ARBA00023136"/>
    </source>
</evidence>
<evidence type="ECO:0000256" key="2">
    <source>
        <dbReference type="ARBA" id="ARBA00022475"/>
    </source>
</evidence>
<evidence type="ECO:0000256" key="3">
    <source>
        <dbReference type="ARBA" id="ARBA00022692"/>
    </source>
</evidence>
<dbReference type="PANTHER" id="PTHR30506:SF3">
    <property type="entry name" value="UPF0126 INNER MEMBRANE PROTEIN YADS-RELATED"/>
    <property type="match status" value="1"/>
</dbReference>
<dbReference type="GO" id="GO:0005886">
    <property type="term" value="C:plasma membrane"/>
    <property type="evidence" value="ECO:0007669"/>
    <property type="project" value="UniProtKB-SubCell"/>
</dbReference>
<keyword evidence="2" id="KW-1003">Cell membrane</keyword>
<feature type="transmembrane region" description="Helical" evidence="6">
    <location>
        <begin position="33"/>
        <end position="50"/>
    </location>
</feature>
<feature type="non-terminal residue" evidence="8">
    <location>
        <position position="58"/>
    </location>
</feature>
<dbReference type="AlphaFoldDB" id="K1TZ67"/>
<feature type="transmembrane region" description="Helical" evidence="6">
    <location>
        <begin position="6"/>
        <end position="26"/>
    </location>
</feature>
<name>K1TZ67_9ZZZZ</name>
<organism evidence="8">
    <name type="scientific">human gut metagenome</name>
    <dbReference type="NCBI Taxonomy" id="408170"/>
    <lineage>
        <taxon>unclassified sequences</taxon>
        <taxon>metagenomes</taxon>
        <taxon>organismal metagenomes</taxon>
    </lineage>
</organism>